<dbReference type="GO" id="GO:0002181">
    <property type="term" value="P:cytoplasmic translation"/>
    <property type="evidence" value="ECO:0007669"/>
    <property type="project" value="TreeGrafter"/>
</dbReference>
<evidence type="ECO:0000256" key="5">
    <source>
        <dbReference type="ARBA" id="ARBA00035349"/>
    </source>
</evidence>
<name>A0A6P7U2L3_9MOLL</name>
<dbReference type="Proteomes" id="UP000515154">
    <property type="component" value="Unplaced"/>
</dbReference>
<accession>A0A6P7U2L3</accession>
<keyword evidence="3" id="KW-0687">Ribonucleoprotein</keyword>
<dbReference type="SUPFAM" id="SSF56053">
    <property type="entry name" value="Ribosomal protein L6"/>
    <property type="match status" value="1"/>
</dbReference>
<protein>
    <recommendedName>
        <fullName evidence="4">Large ribosomal subunit protein uL6</fullName>
    </recommendedName>
    <alternativeName>
        <fullName evidence="5">60S ribosomal protein L9</fullName>
    </alternativeName>
</protein>
<dbReference type="RefSeq" id="XP_029656515.1">
    <property type="nucleotide sequence ID" value="XM_029800655.1"/>
</dbReference>
<proteinExistence type="inferred from homology"/>
<dbReference type="Gene3D" id="3.90.930.12">
    <property type="entry name" value="Ribosomal protein L6, alpha-beta domain"/>
    <property type="match status" value="1"/>
</dbReference>
<dbReference type="Pfam" id="PF00347">
    <property type="entry name" value="Ribosomal_L6"/>
    <property type="match status" value="1"/>
</dbReference>
<keyword evidence="2" id="KW-0689">Ribosomal protein</keyword>
<keyword evidence="7" id="KW-1185">Reference proteome</keyword>
<dbReference type="PANTHER" id="PTHR11655">
    <property type="entry name" value="60S/50S RIBOSOMAL PROTEIN L6/L9"/>
    <property type="match status" value="1"/>
</dbReference>
<dbReference type="InterPro" id="IPR000702">
    <property type="entry name" value="Ribosomal_uL6-like"/>
</dbReference>
<dbReference type="InterPro" id="IPR020040">
    <property type="entry name" value="Ribosomal_uL6_a/b-dom"/>
</dbReference>
<evidence type="ECO:0000313" key="7">
    <source>
        <dbReference type="Proteomes" id="UP000515154"/>
    </source>
</evidence>
<dbReference type="KEGG" id="osn:115230491"/>
<organism evidence="7 8">
    <name type="scientific">Octopus sinensis</name>
    <name type="common">East Asian common octopus</name>
    <dbReference type="NCBI Taxonomy" id="2607531"/>
    <lineage>
        <taxon>Eukaryota</taxon>
        <taxon>Metazoa</taxon>
        <taxon>Spiralia</taxon>
        <taxon>Lophotrochozoa</taxon>
        <taxon>Mollusca</taxon>
        <taxon>Cephalopoda</taxon>
        <taxon>Coleoidea</taxon>
        <taxon>Octopodiformes</taxon>
        <taxon>Octopoda</taxon>
        <taxon>Incirrata</taxon>
        <taxon>Octopodidae</taxon>
        <taxon>Octopus</taxon>
    </lineage>
</organism>
<dbReference type="GO" id="GO:0022625">
    <property type="term" value="C:cytosolic large ribosomal subunit"/>
    <property type="evidence" value="ECO:0007669"/>
    <property type="project" value="TreeGrafter"/>
</dbReference>
<sequence length="139" mass="15665">MVFIFIDINLVTFEIKARLITITGPRGSLTRSFRHASITIIKMGKQRIMLEKVNSTTRDVALLNTISSHITNMIKGVTKIEKLFGGLEKRNYSFPQGVTIRPSGLLKDEYYVEGNDIELVSRSGIRSLVTVSLFFARDV</sequence>
<evidence type="ECO:0000256" key="2">
    <source>
        <dbReference type="ARBA" id="ARBA00022980"/>
    </source>
</evidence>
<gene>
    <name evidence="8" type="primary">LOC115230491</name>
</gene>
<evidence type="ECO:0000256" key="4">
    <source>
        <dbReference type="ARBA" id="ARBA00035246"/>
    </source>
</evidence>
<dbReference type="InterPro" id="IPR036789">
    <property type="entry name" value="Ribosomal_uL6-like_a/b-dom_sf"/>
</dbReference>
<evidence type="ECO:0000256" key="1">
    <source>
        <dbReference type="ARBA" id="ARBA00009356"/>
    </source>
</evidence>
<evidence type="ECO:0000259" key="6">
    <source>
        <dbReference type="Pfam" id="PF00347"/>
    </source>
</evidence>
<dbReference type="GO" id="GO:0003735">
    <property type="term" value="F:structural constituent of ribosome"/>
    <property type="evidence" value="ECO:0007669"/>
    <property type="project" value="InterPro"/>
</dbReference>
<dbReference type="GO" id="GO:0019843">
    <property type="term" value="F:rRNA binding"/>
    <property type="evidence" value="ECO:0007669"/>
    <property type="project" value="InterPro"/>
</dbReference>
<dbReference type="AlphaFoldDB" id="A0A6P7U2L3"/>
<comment type="similarity">
    <text evidence="1">Belongs to the universal ribosomal protein uL6 family.</text>
</comment>
<evidence type="ECO:0000313" key="8">
    <source>
        <dbReference type="RefSeq" id="XP_029656515.1"/>
    </source>
</evidence>
<reference evidence="8" key="1">
    <citation type="submission" date="2025-08" db="UniProtKB">
        <authorList>
            <consortium name="RefSeq"/>
        </authorList>
    </citation>
    <scope>IDENTIFICATION</scope>
</reference>
<feature type="domain" description="Large ribosomal subunit protein uL6 alpha-beta" evidence="6">
    <location>
        <begin position="11"/>
        <end position="79"/>
    </location>
</feature>
<dbReference type="PANTHER" id="PTHR11655:SF16">
    <property type="entry name" value="60S RIBOSOMAL PROTEIN L9"/>
    <property type="match status" value="1"/>
</dbReference>
<evidence type="ECO:0000256" key="3">
    <source>
        <dbReference type="ARBA" id="ARBA00023274"/>
    </source>
</evidence>